<comment type="caution">
    <text evidence="2">The sequence shown here is derived from an EMBL/GenBank/DDBJ whole genome shotgun (WGS) entry which is preliminary data.</text>
</comment>
<feature type="compositionally biased region" description="Low complexity" evidence="1">
    <location>
        <begin position="115"/>
        <end position="125"/>
    </location>
</feature>
<evidence type="ECO:0000313" key="2">
    <source>
        <dbReference type="EMBL" id="KAF6198089.1"/>
    </source>
</evidence>
<protein>
    <submittedName>
        <fullName evidence="2">Uncharacterized protein</fullName>
    </submittedName>
</protein>
<gene>
    <name evidence="2" type="ORF">GE061_007836</name>
</gene>
<reference evidence="2" key="1">
    <citation type="journal article" date="2021" name="Mol. Ecol. Resour.">
        <title>Apolygus lucorum genome provides insights into omnivorousness and mesophyll feeding.</title>
        <authorList>
            <person name="Liu Y."/>
            <person name="Liu H."/>
            <person name="Wang H."/>
            <person name="Huang T."/>
            <person name="Liu B."/>
            <person name="Yang B."/>
            <person name="Yin L."/>
            <person name="Li B."/>
            <person name="Zhang Y."/>
            <person name="Zhang S."/>
            <person name="Jiang F."/>
            <person name="Zhang X."/>
            <person name="Ren Y."/>
            <person name="Wang B."/>
            <person name="Wang S."/>
            <person name="Lu Y."/>
            <person name="Wu K."/>
            <person name="Fan W."/>
            <person name="Wang G."/>
        </authorList>
    </citation>
    <scope>NUCLEOTIDE SEQUENCE</scope>
    <source>
        <strain evidence="2">12Hb</strain>
    </source>
</reference>
<name>A0A6A4ITE0_APOLU</name>
<keyword evidence="3" id="KW-1185">Reference proteome</keyword>
<dbReference type="AlphaFoldDB" id="A0A6A4ITE0"/>
<evidence type="ECO:0000256" key="1">
    <source>
        <dbReference type="SAM" id="MobiDB-lite"/>
    </source>
</evidence>
<sequence>MSAVRNSTECVWSISVQRPACRQQTVQANCQACQYVYGQLYMEYKSKGGSFHLKLPNFIQIRIGRGELFDAMRVNSPLYTAKEIKRELASVPQLKYDDSWLVPRPDPKPEEIQATSTSRTSSRTSLQYTPDVSHYKPYDPSELSAAPGFVMKDDDFPPL</sequence>
<dbReference type="EMBL" id="WIXP02000016">
    <property type="protein sequence ID" value="KAF6198089.1"/>
    <property type="molecule type" value="Genomic_DNA"/>
</dbReference>
<proteinExistence type="predicted"/>
<dbReference type="Proteomes" id="UP000466442">
    <property type="component" value="Linkage Group LG16"/>
</dbReference>
<evidence type="ECO:0000313" key="3">
    <source>
        <dbReference type="Proteomes" id="UP000466442"/>
    </source>
</evidence>
<organism evidence="2 3">
    <name type="scientific">Apolygus lucorum</name>
    <name type="common">Small green plant bug</name>
    <name type="synonym">Lygocoris lucorum</name>
    <dbReference type="NCBI Taxonomy" id="248454"/>
    <lineage>
        <taxon>Eukaryota</taxon>
        <taxon>Metazoa</taxon>
        <taxon>Ecdysozoa</taxon>
        <taxon>Arthropoda</taxon>
        <taxon>Hexapoda</taxon>
        <taxon>Insecta</taxon>
        <taxon>Pterygota</taxon>
        <taxon>Neoptera</taxon>
        <taxon>Paraneoptera</taxon>
        <taxon>Hemiptera</taxon>
        <taxon>Heteroptera</taxon>
        <taxon>Panheteroptera</taxon>
        <taxon>Cimicomorpha</taxon>
        <taxon>Miridae</taxon>
        <taxon>Mirini</taxon>
        <taxon>Apolygus</taxon>
    </lineage>
</organism>
<feature type="region of interest" description="Disordered" evidence="1">
    <location>
        <begin position="99"/>
        <end position="159"/>
    </location>
</feature>
<accession>A0A6A4ITE0</accession>